<evidence type="ECO:0000313" key="2">
    <source>
        <dbReference type="Proteomes" id="UP000257109"/>
    </source>
</evidence>
<sequence length="83" mass="9243">MVLKGLRKILEEGKGQWAEELLQGKEYVAKARAEWKYNAKVLPHILKKGDLVLKIAFKNGTTKSSPQLGGPYKIMEDVGKGAF</sequence>
<evidence type="ECO:0000313" key="1">
    <source>
        <dbReference type="EMBL" id="RDX95210.1"/>
    </source>
</evidence>
<keyword evidence="2" id="KW-1185">Reference proteome</keyword>
<proteinExistence type="predicted"/>
<organism evidence="1 2">
    <name type="scientific">Mucuna pruriens</name>
    <name type="common">Velvet bean</name>
    <name type="synonym">Dolichos pruriens</name>
    <dbReference type="NCBI Taxonomy" id="157652"/>
    <lineage>
        <taxon>Eukaryota</taxon>
        <taxon>Viridiplantae</taxon>
        <taxon>Streptophyta</taxon>
        <taxon>Embryophyta</taxon>
        <taxon>Tracheophyta</taxon>
        <taxon>Spermatophyta</taxon>
        <taxon>Magnoliopsida</taxon>
        <taxon>eudicotyledons</taxon>
        <taxon>Gunneridae</taxon>
        <taxon>Pentapetalae</taxon>
        <taxon>rosids</taxon>
        <taxon>fabids</taxon>
        <taxon>Fabales</taxon>
        <taxon>Fabaceae</taxon>
        <taxon>Papilionoideae</taxon>
        <taxon>50 kb inversion clade</taxon>
        <taxon>NPAAA clade</taxon>
        <taxon>indigoferoid/millettioid clade</taxon>
        <taxon>Phaseoleae</taxon>
        <taxon>Mucuna</taxon>
    </lineage>
</organism>
<dbReference type="AlphaFoldDB" id="A0A371GXB7"/>
<comment type="caution">
    <text evidence="1">The sequence shown here is derived from an EMBL/GenBank/DDBJ whole genome shotgun (WGS) entry which is preliminary data.</text>
</comment>
<accession>A0A371GXB7</accession>
<dbReference type="OrthoDB" id="1433117at2759"/>
<gene>
    <name evidence="1" type="ORF">CR513_22300</name>
</gene>
<name>A0A371GXB7_MUCPR</name>
<feature type="non-terminal residue" evidence="1">
    <location>
        <position position="1"/>
    </location>
</feature>
<protein>
    <submittedName>
        <fullName evidence="1">Uncharacterized protein</fullName>
    </submittedName>
</protein>
<dbReference type="EMBL" id="QJKJ01004183">
    <property type="protein sequence ID" value="RDX95210.1"/>
    <property type="molecule type" value="Genomic_DNA"/>
</dbReference>
<reference evidence="1" key="1">
    <citation type="submission" date="2018-05" db="EMBL/GenBank/DDBJ databases">
        <title>Draft genome of Mucuna pruriens seed.</title>
        <authorList>
            <person name="Nnadi N.E."/>
            <person name="Vos R."/>
            <person name="Hasami M.H."/>
            <person name="Devisetty U.K."/>
            <person name="Aguiy J.C."/>
        </authorList>
    </citation>
    <scope>NUCLEOTIDE SEQUENCE [LARGE SCALE GENOMIC DNA]</scope>
    <source>
        <strain evidence="1">JCA_2017</strain>
    </source>
</reference>
<dbReference type="Proteomes" id="UP000257109">
    <property type="component" value="Unassembled WGS sequence"/>
</dbReference>